<reference evidence="7" key="2">
    <citation type="submission" date="2020-09" db="EMBL/GenBank/DDBJ databases">
        <authorList>
            <person name="Sun Q."/>
            <person name="Kim S."/>
        </authorList>
    </citation>
    <scope>NUCLEOTIDE SEQUENCE</scope>
    <source>
        <strain evidence="7">KCTC 12711</strain>
    </source>
</reference>
<evidence type="ECO:0008006" key="9">
    <source>
        <dbReference type="Google" id="ProtNLM"/>
    </source>
</evidence>
<dbReference type="EMBL" id="BMXA01000002">
    <property type="protein sequence ID" value="GHA06549.1"/>
    <property type="molecule type" value="Genomic_DNA"/>
</dbReference>
<evidence type="ECO:0000313" key="7">
    <source>
        <dbReference type="EMBL" id="GHA06549.1"/>
    </source>
</evidence>
<evidence type="ECO:0000256" key="1">
    <source>
        <dbReference type="ARBA" id="ARBA00004651"/>
    </source>
</evidence>
<dbReference type="Proteomes" id="UP000614811">
    <property type="component" value="Unassembled WGS sequence"/>
</dbReference>
<evidence type="ECO:0000256" key="5">
    <source>
        <dbReference type="ARBA" id="ARBA00023136"/>
    </source>
</evidence>
<dbReference type="PANTHER" id="PTHR30213">
    <property type="entry name" value="INNER MEMBRANE PROTEIN YHJD"/>
    <property type="match status" value="1"/>
</dbReference>
<feature type="transmembrane region" description="Helical" evidence="6">
    <location>
        <begin position="26"/>
        <end position="49"/>
    </location>
</feature>
<evidence type="ECO:0000256" key="3">
    <source>
        <dbReference type="ARBA" id="ARBA00022692"/>
    </source>
</evidence>
<dbReference type="AlphaFoldDB" id="A0A918RNU7"/>
<evidence type="ECO:0000313" key="8">
    <source>
        <dbReference type="Proteomes" id="UP000614811"/>
    </source>
</evidence>
<proteinExistence type="predicted"/>
<evidence type="ECO:0000256" key="6">
    <source>
        <dbReference type="SAM" id="Phobius"/>
    </source>
</evidence>
<comment type="caution">
    <text evidence="7">The sequence shown here is derived from an EMBL/GenBank/DDBJ whole genome shotgun (WGS) entry which is preliminary data.</text>
</comment>
<sequence>MAFLKLLLQASKQWYRDDPWRHAATIAYYAIFSLPGLLIIIIWTAGTLFGQDAIQGQLSRNLGDLLGDNGAQAIETLIVNARLDQENYWMRALGVGTLVFGATTLFLQLQTSLNSIWGVRSTPKHGAIKFLADRATSLGIIVVIGFLLLVSLIISTALSAFGLWFAAFFGEHGLVIVRVLNVFLSLSVISLLFAIMFKVLPDVEIGWRSVWVGALSAGVLFTIGKTILSLYFAYSNPGSGFGAASSVILIMLWVNYTCLILFFGANLAQAYAVSHGHPITPSDHATWINGQPAN</sequence>
<dbReference type="RefSeq" id="WP_189399520.1">
    <property type="nucleotide sequence ID" value="NZ_BMXA01000002.1"/>
</dbReference>
<keyword evidence="5 6" id="KW-0472">Membrane</keyword>
<dbReference type="PANTHER" id="PTHR30213:SF1">
    <property type="entry name" value="INNER MEMBRANE PROTEIN YHJD"/>
    <property type="match status" value="1"/>
</dbReference>
<evidence type="ECO:0000256" key="2">
    <source>
        <dbReference type="ARBA" id="ARBA00022475"/>
    </source>
</evidence>
<feature type="transmembrane region" description="Helical" evidence="6">
    <location>
        <begin position="138"/>
        <end position="169"/>
    </location>
</feature>
<reference evidence="7" key="1">
    <citation type="journal article" date="2014" name="Int. J. Syst. Evol. Microbiol.">
        <title>Complete genome sequence of Corynebacterium casei LMG S-19264T (=DSM 44701T), isolated from a smear-ripened cheese.</title>
        <authorList>
            <consortium name="US DOE Joint Genome Institute (JGI-PGF)"/>
            <person name="Walter F."/>
            <person name="Albersmeier A."/>
            <person name="Kalinowski J."/>
            <person name="Ruckert C."/>
        </authorList>
    </citation>
    <scope>NUCLEOTIDE SEQUENCE</scope>
    <source>
        <strain evidence="7">KCTC 12711</strain>
    </source>
</reference>
<keyword evidence="4 6" id="KW-1133">Transmembrane helix</keyword>
<organism evidence="7 8">
    <name type="scientific">Arenicella chitinivorans</name>
    <dbReference type="NCBI Taxonomy" id="1329800"/>
    <lineage>
        <taxon>Bacteria</taxon>
        <taxon>Pseudomonadati</taxon>
        <taxon>Pseudomonadota</taxon>
        <taxon>Gammaproteobacteria</taxon>
        <taxon>Arenicellales</taxon>
        <taxon>Arenicellaceae</taxon>
        <taxon>Arenicella</taxon>
    </lineage>
</organism>
<feature type="transmembrane region" description="Helical" evidence="6">
    <location>
        <begin position="175"/>
        <end position="197"/>
    </location>
</feature>
<comment type="subcellular location">
    <subcellularLocation>
        <location evidence="1">Cell membrane</location>
        <topology evidence="1">Multi-pass membrane protein</topology>
    </subcellularLocation>
</comment>
<feature type="transmembrane region" description="Helical" evidence="6">
    <location>
        <begin position="209"/>
        <end position="234"/>
    </location>
</feature>
<dbReference type="Pfam" id="PF03631">
    <property type="entry name" value="Virul_fac_BrkB"/>
    <property type="match status" value="1"/>
</dbReference>
<evidence type="ECO:0000256" key="4">
    <source>
        <dbReference type="ARBA" id="ARBA00022989"/>
    </source>
</evidence>
<name>A0A918RNU7_9GAMM</name>
<gene>
    <name evidence="7" type="ORF">GCM10008090_15280</name>
</gene>
<accession>A0A918RNU7</accession>
<dbReference type="PIRSF" id="PIRSF035875">
    <property type="entry name" value="RNase_BN"/>
    <property type="match status" value="1"/>
</dbReference>
<dbReference type="InterPro" id="IPR017039">
    <property type="entry name" value="Virul_fac_BrkB"/>
</dbReference>
<keyword evidence="8" id="KW-1185">Reference proteome</keyword>
<feature type="transmembrane region" description="Helical" evidence="6">
    <location>
        <begin position="240"/>
        <end position="263"/>
    </location>
</feature>
<keyword evidence="3 6" id="KW-0812">Transmembrane</keyword>
<feature type="transmembrane region" description="Helical" evidence="6">
    <location>
        <begin position="88"/>
        <end position="107"/>
    </location>
</feature>
<dbReference type="GO" id="GO:0005886">
    <property type="term" value="C:plasma membrane"/>
    <property type="evidence" value="ECO:0007669"/>
    <property type="project" value="UniProtKB-SubCell"/>
</dbReference>
<keyword evidence="2" id="KW-1003">Cell membrane</keyword>
<protein>
    <recommendedName>
        <fullName evidence="9">YihY/virulence factor BrkB family protein</fullName>
    </recommendedName>
</protein>